<accession>A0A0F9HIE6</accession>
<protein>
    <recommendedName>
        <fullName evidence="4">PspA/IM30 family protein</fullName>
    </recommendedName>
</protein>
<organism evidence="3">
    <name type="scientific">marine sediment metagenome</name>
    <dbReference type="NCBI Taxonomy" id="412755"/>
    <lineage>
        <taxon>unclassified sequences</taxon>
        <taxon>metagenomes</taxon>
        <taxon>ecological metagenomes</taxon>
    </lineage>
</organism>
<proteinExistence type="inferred from homology"/>
<evidence type="ECO:0000256" key="2">
    <source>
        <dbReference type="SAM" id="Coils"/>
    </source>
</evidence>
<dbReference type="Pfam" id="PF04012">
    <property type="entry name" value="PspA_IM30"/>
    <property type="match status" value="1"/>
</dbReference>
<feature type="coiled-coil region" evidence="2">
    <location>
        <begin position="19"/>
        <end position="85"/>
    </location>
</feature>
<dbReference type="AlphaFoldDB" id="A0A0F9HIE6"/>
<dbReference type="EMBL" id="LAZR01015033">
    <property type="protein sequence ID" value="KKM14927.1"/>
    <property type="molecule type" value="Genomic_DNA"/>
</dbReference>
<dbReference type="InterPro" id="IPR007157">
    <property type="entry name" value="PspA_VIPP1"/>
</dbReference>
<evidence type="ECO:0000313" key="3">
    <source>
        <dbReference type="EMBL" id="KKM14927.1"/>
    </source>
</evidence>
<evidence type="ECO:0000256" key="1">
    <source>
        <dbReference type="ARBA" id="ARBA00043985"/>
    </source>
</evidence>
<comment type="caution">
    <text evidence="3">The sequence shown here is derived from an EMBL/GenBank/DDBJ whole genome shotgun (WGS) entry which is preliminary data.</text>
</comment>
<evidence type="ECO:0008006" key="4">
    <source>
        <dbReference type="Google" id="ProtNLM"/>
    </source>
</evidence>
<gene>
    <name evidence="3" type="ORF">LCGC14_1701220</name>
</gene>
<sequence>MAILTRLIKLFKADIHGVMDQLEDQGLLLKQHLRDMEESLGQKEARLKKMLLSRDLAQQDHDKSKKETENLEQNLEVAIKKERDDIARVLIKKLKPLAKIQEERRHHIDILNQEISHFNHALEQQHLQYEQLQQ</sequence>
<reference evidence="3" key="1">
    <citation type="journal article" date="2015" name="Nature">
        <title>Complex archaea that bridge the gap between prokaryotes and eukaryotes.</title>
        <authorList>
            <person name="Spang A."/>
            <person name="Saw J.H."/>
            <person name="Jorgensen S.L."/>
            <person name="Zaremba-Niedzwiedzka K."/>
            <person name="Martijn J."/>
            <person name="Lind A.E."/>
            <person name="van Eijk R."/>
            <person name="Schleper C."/>
            <person name="Guy L."/>
            <person name="Ettema T.J."/>
        </authorList>
    </citation>
    <scope>NUCLEOTIDE SEQUENCE</scope>
</reference>
<keyword evidence="2" id="KW-0175">Coiled coil</keyword>
<name>A0A0F9HIE6_9ZZZZ</name>
<comment type="similarity">
    <text evidence="1">Belongs to the PspA/Vipp/IM30 family.</text>
</comment>
<feature type="non-terminal residue" evidence="3">
    <location>
        <position position="134"/>
    </location>
</feature>